<dbReference type="EMBL" id="KB730528">
    <property type="protein sequence ID" value="ENH64301.1"/>
    <property type="molecule type" value="Genomic_DNA"/>
</dbReference>
<feature type="non-terminal residue" evidence="1">
    <location>
        <position position="1"/>
    </location>
</feature>
<dbReference type="AlphaFoldDB" id="N4U673"/>
<evidence type="ECO:0000313" key="1">
    <source>
        <dbReference type="EMBL" id="ENH64301.1"/>
    </source>
</evidence>
<protein>
    <submittedName>
        <fullName evidence="1">Uncharacterized protein</fullName>
    </submittedName>
</protein>
<organism evidence="1 2">
    <name type="scientific">Fusarium oxysporum f. sp. cubense (strain race 1)</name>
    <name type="common">Panama disease fungus</name>
    <dbReference type="NCBI Taxonomy" id="1229664"/>
    <lineage>
        <taxon>Eukaryota</taxon>
        <taxon>Fungi</taxon>
        <taxon>Dikarya</taxon>
        <taxon>Ascomycota</taxon>
        <taxon>Pezizomycotina</taxon>
        <taxon>Sordariomycetes</taxon>
        <taxon>Hypocreomycetidae</taxon>
        <taxon>Hypocreales</taxon>
        <taxon>Nectriaceae</taxon>
        <taxon>Fusarium</taxon>
        <taxon>Fusarium oxysporum species complex</taxon>
    </lineage>
</organism>
<dbReference type="Proteomes" id="UP000016928">
    <property type="component" value="Unassembled WGS sequence"/>
</dbReference>
<proteinExistence type="predicted"/>
<sequence length="52" mass="6155">ENMMGEGRNIDRFSTVIDRAATLPPQIKSGKEHHLIDETHWRDRNFCYLPEE</sequence>
<evidence type="ECO:0000313" key="2">
    <source>
        <dbReference type="Proteomes" id="UP000016928"/>
    </source>
</evidence>
<dbReference type="HOGENOM" id="CLU_3125039_0_0_1"/>
<gene>
    <name evidence="1" type="ORF">FOC1_g10013570</name>
</gene>
<reference evidence="2" key="2">
    <citation type="journal article" date="2014" name="PLoS ONE">
        <title>Genome and Transcriptome Analysis of the Fungal Pathogen Fusarium oxysporum f. sp. cubense Causing Banana Vascular Wilt Disease.</title>
        <authorList>
            <person name="Guo L."/>
            <person name="Han L."/>
            <person name="Yang L."/>
            <person name="Zeng H."/>
            <person name="Fan D."/>
            <person name="Zhu Y."/>
            <person name="Feng Y."/>
            <person name="Wang G."/>
            <person name="Peng C."/>
            <person name="Jiang X."/>
            <person name="Zhou D."/>
            <person name="Ni P."/>
            <person name="Liang C."/>
            <person name="Liu L."/>
            <person name="Wang J."/>
            <person name="Mao C."/>
            <person name="Fang X."/>
            <person name="Peng M."/>
            <person name="Huang J."/>
        </authorList>
    </citation>
    <scope>NUCLEOTIDE SEQUENCE [LARGE SCALE GENOMIC DNA]</scope>
    <source>
        <strain evidence="2">race 1</strain>
    </source>
</reference>
<dbReference type="VEuPathDB" id="FungiDB:FOC1_g10013570"/>
<reference evidence="2" key="1">
    <citation type="submission" date="2012-09" db="EMBL/GenBank/DDBJ databases">
        <title>Genome sequencing and comparative transcriptomics of race 1 and race 4 of banana pathogen: Fusarium oxysporum f. sp. cubense.</title>
        <authorList>
            <person name="Fang X."/>
            <person name="Huang J."/>
        </authorList>
    </citation>
    <scope>NUCLEOTIDE SEQUENCE [LARGE SCALE GENOMIC DNA]</scope>
    <source>
        <strain evidence="2">race 1</strain>
    </source>
</reference>
<accession>N4U673</accession>
<name>N4U673_FUSC1</name>